<reference evidence="2 3" key="1">
    <citation type="submission" date="2020-07" db="EMBL/GenBank/DDBJ databases">
        <title>Definition of the novel symbiovar canariense within Mesorhizobium novociceri, a new species of genus Mesorhizobium nodulating Cicer canariense in the Caldera de Taburiente National Park (La Palma, Canary Islands).</title>
        <authorList>
            <person name="Leon-Barrios M."/>
            <person name="Perez-Yepez J."/>
            <person name="Flores-Felix J.D."/>
            <person name="Ramirez-Baena M.H."/>
            <person name="Pulido-Suarez L."/>
            <person name="Igual J.M."/>
            <person name="Velazquez E."/>
            <person name="Peix A."/>
        </authorList>
    </citation>
    <scope>NUCLEOTIDE SEQUENCE [LARGE SCALE GENOMIC DNA]</scope>
    <source>
        <strain evidence="2 3">CCANP35</strain>
    </source>
</reference>
<evidence type="ECO:0000256" key="1">
    <source>
        <dbReference type="SAM" id="Phobius"/>
    </source>
</evidence>
<gene>
    <name evidence="2" type="ORF">H0241_22845</name>
</gene>
<proteinExistence type="predicted"/>
<dbReference type="Proteomes" id="UP000558284">
    <property type="component" value="Unassembled WGS sequence"/>
</dbReference>
<organism evidence="2 3">
    <name type="scientific">Mesorhizobium neociceri</name>
    <dbReference type="NCBI Taxonomy" id="1307853"/>
    <lineage>
        <taxon>Bacteria</taxon>
        <taxon>Pseudomonadati</taxon>
        <taxon>Pseudomonadota</taxon>
        <taxon>Alphaproteobacteria</taxon>
        <taxon>Hyphomicrobiales</taxon>
        <taxon>Phyllobacteriaceae</taxon>
        <taxon>Mesorhizobium</taxon>
    </lineage>
</organism>
<evidence type="ECO:0000313" key="2">
    <source>
        <dbReference type="EMBL" id="MBA1143065.1"/>
    </source>
</evidence>
<protein>
    <submittedName>
        <fullName evidence="2">Uncharacterized protein</fullName>
    </submittedName>
</protein>
<dbReference type="AlphaFoldDB" id="A0A838B9E6"/>
<accession>A0A838B9E6</accession>
<evidence type="ECO:0000313" key="3">
    <source>
        <dbReference type="Proteomes" id="UP000558284"/>
    </source>
</evidence>
<comment type="caution">
    <text evidence="2">The sequence shown here is derived from an EMBL/GenBank/DDBJ whole genome shotgun (WGS) entry which is preliminary data.</text>
</comment>
<keyword evidence="1" id="KW-0812">Transmembrane</keyword>
<keyword evidence="1" id="KW-0472">Membrane</keyword>
<name>A0A838B9E6_9HYPH</name>
<dbReference type="RefSeq" id="WP_181060098.1">
    <property type="nucleotide sequence ID" value="NZ_JACDTY010000012.1"/>
</dbReference>
<feature type="transmembrane region" description="Helical" evidence="1">
    <location>
        <begin position="39"/>
        <end position="57"/>
    </location>
</feature>
<sequence>MTEYFVAQGSTMLQAKQQAIGWVGRLIARQASLLAYVDVFRYCAVITALIVPLALLLRSPSPEKPRPHLEA</sequence>
<dbReference type="EMBL" id="JACDTY010000012">
    <property type="protein sequence ID" value="MBA1143065.1"/>
    <property type="molecule type" value="Genomic_DNA"/>
</dbReference>
<keyword evidence="3" id="KW-1185">Reference proteome</keyword>
<keyword evidence="1" id="KW-1133">Transmembrane helix</keyword>